<dbReference type="GO" id="GO:0005829">
    <property type="term" value="C:cytosol"/>
    <property type="evidence" value="ECO:0007669"/>
    <property type="project" value="TreeGrafter"/>
</dbReference>
<dbReference type="SUPFAM" id="SSF56784">
    <property type="entry name" value="HAD-like"/>
    <property type="match status" value="1"/>
</dbReference>
<dbReference type="EMBL" id="CP049742">
    <property type="protein sequence ID" value="QPC45975.1"/>
    <property type="molecule type" value="Genomic_DNA"/>
</dbReference>
<dbReference type="NCBIfam" id="TIGR01484">
    <property type="entry name" value="HAD-SF-IIB"/>
    <property type="match status" value="1"/>
</dbReference>
<dbReference type="InterPro" id="IPR036412">
    <property type="entry name" value="HAD-like_sf"/>
</dbReference>
<dbReference type="PANTHER" id="PTHR10000:SF50">
    <property type="entry name" value="STRESS RESPONSE PROTEIN YHAX"/>
    <property type="match status" value="1"/>
</dbReference>
<protein>
    <submittedName>
        <fullName evidence="1">HAD family phosphatase</fullName>
    </submittedName>
</protein>
<organism evidence="1 2">
    <name type="scientific">Mangrovibacillus cuniculi</name>
    <dbReference type="NCBI Taxonomy" id="2593652"/>
    <lineage>
        <taxon>Bacteria</taxon>
        <taxon>Bacillati</taxon>
        <taxon>Bacillota</taxon>
        <taxon>Bacilli</taxon>
        <taxon>Bacillales</taxon>
        <taxon>Bacillaceae</taxon>
        <taxon>Mangrovibacillus</taxon>
    </lineage>
</organism>
<dbReference type="AlphaFoldDB" id="A0A7S8C9P5"/>
<keyword evidence="2" id="KW-1185">Reference proteome</keyword>
<dbReference type="GO" id="GO:0016791">
    <property type="term" value="F:phosphatase activity"/>
    <property type="evidence" value="ECO:0007669"/>
    <property type="project" value="TreeGrafter"/>
</dbReference>
<dbReference type="Gene3D" id="3.40.50.1000">
    <property type="entry name" value="HAD superfamily/HAD-like"/>
    <property type="match status" value="1"/>
</dbReference>
<dbReference type="InterPro" id="IPR006379">
    <property type="entry name" value="HAD-SF_hydro_IIB"/>
</dbReference>
<dbReference type="GO" id="GO:0000287">
    <property type="term" value="F:magnesium ion binding"/>
    <property type="evidence" value="ECO:0007669"/>
    <property type="project" value="TreeGrafter"/>
</dbReference>
<evidence type="ECO:0000313" key="1">
    <source>
        <dbReference type="EMBL" id="QPC45975.1"/>
    </source>
</evidence>
<gene>
    <name evidence="1" type="ORF">G8O30_02875</name>
</gene>
<dbReference type="Pfam" id="PF08282">
    <property type="entry name" value="Hydrolase_3"/>
    <property type="match status" value="1"/>
</dbReference>
<sequence length="285" mass="32240">MNYQMLAMNIDGTLLHDNGRLHKSTRESIEFAVEKGIYVTLVTSRPFASAKRVARALKLDTFLVTQSGSFIASDAEKPISVKKLTEEKTYELARFLEQVNGQVRVMDEQRTLSNKIPLQQQLLAKAVFQPAYRLTHAYTYVDSICDVLQETPMAASKVEVTFENRNTLDDVHGALNALFDEFTYIICEDNRLEITTKGVSKLNGVKYICDRLGVKREKVVMIGSSQDDIPLMEWAGLGVAMGQSSKTVLDAADWVTRSNQENGVAYMVKEHFRKQQHQDFLSKFK</sequence>
<dbReference type="NCBIfam" id="TIGR00099">
    <property type="entry name" value="Cof-subfamily"/>
    <property type="match status" value="1"/>
</dbReference>
<accession>A0A7S8C9P5</accession>
<name>A0A7S8C9P5_9BACI</name>
<dbReference type="PANTHER" id="PTHR10000">
    <property type="entry name" value="PHOSPHOSERINE PHOSPHATASE"/>
    <property type="match status" value="1"/>
</dbReference>
<evidence type="ECO:0000313" key="2">
    <source>
        <dbReference type="Proteomes" id="UP000593626"/>
    </source>
</evidence>
<dbReference type="CDD" id="cd07516">
    <property type="entry name" value="HAD_Pase"/>
    <property type="match status" value="1"/>
</dbReference>
<dbReference type="KEGG" id="mcui:G8O30_02875"/>
<reference evidence="1 2" key="1">
    <citation type="submission" date="2019-07" db="EMBL/GenBank/DDBJ databases">
        <title>Genome sequence of 2 isolates from Red Sea Mangroves.</title>
        <authorList>
            <person name="Sefrji F."/>
            <person name="Michoud G."/>
            <person name="Merlino G."/>
            <person name="Daffonchio D."/>
        </authorList>
    </citation>
    <scope>NUCLEOTIDE SEQUENCE [LARGE SCALE GENOMIC DNA]</scope>
    <source>
        <strain evidence="1 2">R1DC41</strain>
    </source>
</reference>
<dbReference type="Proteomes" id="UP000593626">
    <property type="component" value="Chromosome"/>
</dbReference>
<dbReference type="Gene3D" id="3.30.1240.10">
    <property type="match status" value="1"/>
</dbReference>
<dbReference type="InterPro" id="IPR000150">
    <property type="entry name" value="Cof"/>
</dbReference>
<proteinExistence type="predicted"/>
<dbReference type="InterPro" id="IPR023214">
    <property type="entry name" value="HAD_sf"/>
</dbReference>
<dbReference type="RefSeq" id="WP_239673497.1">
    <property type="nucleotide sequence ID" value="NZ_CP049742.1"/>
</dbReference>